<evidence type="ECO:0000313" key="5">
    <source>
        <dbReference type="EMBL" id="MDR6240426.1"/>
    </source>
</evidence>
<dbReference type="InterPro" id="IPR003313">
    <property type="entry name" value="AraC-bd"/>
</dbReference>
<dbReference type="GO" id="GO:0043565">
    <property type="term" value="F:sequence-specific DNA binding"/>
    <property type="evidence" value="ECO:0007669"/>
    <property type="project" value="InterPro"/>
</dbReference>
<dbReference type="Gene3D" id="2.60.120.10">
    <property type="entry name" value="Jelly Rolls"/>
    <property type="match status" value="1"/>
</dbReference>
<dbReference type="AlphaFoldDB" id="A0AAE3XM38"/>
<dbReference type="PROSITE" id="PS01124">
    <property type="entry name" value="HTH_ARAC_FAMILY_2"/>
    <property type="match status" value="1"/>
</dbReference>
<evidence type="ECO:0000259" key="4">
    <source>
        <dbReference type="PROSITE" id="PS01124"/>
    </source>
</evidence>
<organism evidence="5 6">
    <name type="scientific">Aureibacter tunicatorum</name>
    <dbReference type="NCBI Taxonomy" id="866807"/>
    <lineage>
        <taxon>Bacteria</taxon>
        <taxon>Pseudomonadati</taxon>
        <taxon>Bacteroidota</taxon>
        <taxon>Cytophagia</taxon>
        <taxon>Cytophagales</taxon>
        <taxon>Persicobacteraceae</taxon>
        <taxon>Aureibacter</taxon>
    </lineage>
</organism>
<dbReference type="Proteomes" id="UP001185092">
    <property type="component" value="Unassembled WGS sequence"/>
</dbReference>
<evidence type="ECO:0000313" key="6">
    <source>
        <dbReference type="Proteomes" id="UP001185092"/>
    </source>
</evidence>
<dbReference type="EMBL" id="JAVDQD010000004">
    <property type="protein sequence ID" value="MDR6240426.1"/>
    <property type="molecule type" value="Genomic_DNA"/>
</dbReference>
<dbReference type="GO" id="GO:0003700">
    <property type="term" value="F:DNA-binding transcription factor activity"/>
    <property type="evidence" value="ECO:0007669"/>
    <property type="project" value="InterPro"/>
</dbReference>
<keyword evidence="1" id="KW-0805">Transcription regulation</keyword>
<evidence type="ECO:0000256" key="1">
    <source>
        <dbReference type="ARBA" id="ARBA00023015"/>
    </source>
</evidence>
<proteinExistence type="predicted"/>
<keyword evidence="2 5" id="KW-0238">DNA-binding</keyword>
<dbReference type="Pfam" id="PF12833">
    <property type="entry name" value="HTH_18"/>
    <property type="match status" value="1"/>
</dbReference>
<feature type="domain" description="HTH araC/xylS-type" evidence="4">
    <location>
        <begin position="173"/>
        <end position="271"/>
    </location>
</feature>
<dbReference type="PANTHER" id="PTHR43280">
    <property type="entry name" value="ARAC-FAMILY TRANSCRIPTIONAL REGULATOR"/>
    <property type="match status" value="1"/>
</dbReference>
<keyword evidence="6" id="KW-1185">Reference proteome</keyword>
<dbReference type="Gene3D" id="1.10.10.60">
    <property type="entry name" value="Homeodomain-like"/>
    <property type="match status" value="1"/>
</dbReference>
<dbReference type="SMART" id="SM00342">
    <property type="entry name" value="HTH_ARAC"/>
    <property type="match status" value="1"/>
</dbReference>
<dbReference type="InterPro" id="IPR011051">
    <property type="entry name" value="RmlC_Cupin_sf"/>
</dbReference>
<dbReference type="InterPro" id="IPR009057">
    <property type="entry name" value="Homeodomain-like_sf"/>
</dbReference>
<dbReference type="SUPFAM" id="SSF46689">
    <property type="entry name" value="Homeodomain-like"/>
    <property type="match status" value="1"/>
</dbReference>
<evidence type="ECO:0000256" key="2">
    <source>
        <dbReference type="ARBA" id="ARBA00023125"/>
    </source>
</evidence>
<evidence type="ECO:0000256" key="3">
    <source>
        <dbReference type="ARBA" id="ARBA00023163"/>
    </source>
</evidence>
<comment type="caution">
    <text evidence="5">The sequence shown here is derived from an EMBL/GenBank/DDBJ whole genome shotgun (WGS) entry which is preliminary data.</text>
</comment>
<protein>
    <submittedName>
        <fullName evidence="5">AraC-like DNA-binding protein</fullName>
    </submittedName>
</protein>
<dbReference type="InterPro" id="IPR018060">
    <property type="entry name" value="HTH_AraC"/>
</dbReference>
<dbReference type="Pfam" id="PF02311">
    <property type="entry name" value="AraC_binding"/>
    <property type="match status" value="1"/>
</dbReference>
<sequence length="278" mass="32037">MHQPLDIKDKSSDKNSIKVEAFRKHVRTTKPHKHNNYFELIFLSQGHGTHAIDQEKIDIQPPMVFGIGKEQIHYWDMDAEPEGYVMIFRSDFIMNSHDKALLELANELFSHSHILLSKDESITQFFSLLAKELKELTVSPYVVEGLLKALFGKILQMALHIKPTQDKSKNLYQQLVDLLIENKEYDRKVENYAELLNTTPQNLNAICRKIENLTASEVIAAHIVKEAKRLLAHSNSSISEIAFHLNFKDSSHFVKYFKRHAQVTPGAFRSSSLIEKRN</sequence>
<reference evidence="5" key="1">
    <citation type="submission" date="2023-07" db="EMBL/GenBank/DDBJ databases">
        <title>Genomic Encyclopedia of Type Strains, Phase IV (KMG-IV): sequencing the most valuable type-strain genomes for metagenomic binning, comparative biology and taxonomic classification.</title>
        <authorList>
            <person name="Goeker M."/>
        </authorList>
    </citation>
    <scope>NUCLEOTIDE SEQUENCE</scope>
    <source>
        <strain evidence="5">DSM 26174</strain>
    </source>
</reference>
<dbReference type="RefSeq" id="WP_309940348.1">
    <property type="nucleotide sequence ID" value="NZ_AP025305.1"/>
</dbReference>
<dbReference type="PANTHER" id="PTHR43280:SF32">
    <property type="entry name" value="TRANSCRIPTIONAL REGULATORY PROTEIN"/>
    <property type="match status" value="1"/>
</dbReference>
<gene>
    <name evidence="5" type="ORF">HNQ88_003492</name>
</gene>
<keyword evidence="3" id="KW-0804">Transcription</keyword>
<accession>A0AAE3XM38</accession>
<name>A0AAE3XM38_9BACT</name>
<dbReference type="SUPFAM" id="SSF51182">
    <property type="entry name" value="RmlC-like cupins"/>
    <property type="match status" value="1"/>
</dbReference>
<dbReference type="InterPro" id="IPR014710">
    <property type="entry name" value="RmlC-like_jellyroll"/>
</dbReference>